<dbReference type="PANTHER" id="PTHR42920">
    <property type="entry name" value="OS03G0707200 PROTEIN-RELATED"/>
    <property type="match status" value="1"/>
</dbReference>
<feature type="domain" description="EamA" evidence="7">
    <location>
        <begin position="156"/>
        <end position="289"/>
    </location>
</feature>
<evidence type="ECO:0000313" key="9">
    <source>
        <dbReference type="Proteomes" id="UP000248395"/>
    </source>
</evidence>
<evidence type="ECO:0000256" key="1">
    <source>
        <dbReference type="ARBA" id="ARBA00004651"/>
    </source>
</evidence>
<feature type="transmembrane region" description="Helical" evidence="6">
    <location>
        <begin position="75"/>
        <end position="96"/>
    </location>
</feature>
<protein>
    <submittedName>
        <fullName evidence="8">Threonine/homoserine efflux transporter RhtA</fullName>
    </submittedName>
</protein>
<comment type="subcellular location">
    <subcellularLocation>
        <location evidence="1">Cell membrane</location>
        <topology evidence="1">Multi-pass membrane protein</topology>
    </subcellularLocation>
</comment>
<feature type="transmembrane region" description="Helical" evidence="6">
    <location>
        <begin position="102"/>
        <end position="125"/>
    </location>
</feature>
<dbReference type="Gene3D" id="1.10.3730.20">
    <property type="match status" value="1"/>
</dbReference>
<keyword evidence="4 6" id="KW-1133">Transmembrane helix</keyword>
<evidence type="ECO:0000259" key="7">
    <source>
        <dbReference type="Pfam" id="PF00892"/>
    </source>
</evidence>
<gene>
    <name evidence="8" type="ORF">DFR38_103154</name>
</gene>
<feature type="transmembrane region" description="Helical" evidence="6">
    <location>
        <begin position="185"/>
        <end position="205"/>
    </location>
</feature>
<keyword evidence="3 6" id="KW-0812">Transmembrane</keyword>
<evidence type="ECO:0000256" key="5">
    <source>
        <dbReference type="ARBA" id="ARBA00023136"/>
    </source>
</evidence>
<evidence type="ECO:0000256" key="6">
    <source>
        <dbReference type="SAM" id="Phobius"/>
    </source>
</evidence>
<dbReference type="InterPro" id="IPR037185">
    <property type="entry name" value="EmrE-like"/>
</dbReference>
<keyword evidence="9" id="KW-1185">Reference proteome</keyword>
<dbReference type="RefSeq" id="WP_059285659.1">
    <property type="nucleotide sequence ID" value="NZ_LNQU01000035.1"/>
</dbReference>
<keyword evidence="2" id="KW-1003">Cell membrane</keyword>
<feature type="transmembrane region" description="Helical" evidence="6">
    <location>
        <begin position="132"/>
        <end position="149"/>
    </location>
</feature>
<comment type="caution">
    <text evidence="8">The sequence shown here is derived from an EMBL/GenBank/DDBJ whole genome shotgun (WGS) entry which is preliminary data.</text>
</comment>
<sequence length="304" mass="31862">MSSPAPSPRSALTLAQFKILLSAIGFGSMAILARFAYADGVSTASLLFLRFFLAGLLLLPWVFWKKLPWPRGRALLVLMGMGSLGYAGMAACYFSGLHYASAGTIALLLYLFPAIVLVLSTLLLGERFSTRRLLALLLALGGLTITIGLELSAQPLGLLLGLASALIYSLYILAGSRYTSACDPLTSACVVVFSAATCYGIYLGITGFHGPASLHGWLAVLGIACFGTVAALALFLSGLARTGATQASLISTAEPVVTILLAWLLLGEQLGWSQAVGGALILAAVVLISREARPEQVQLTELHD</sequence>
<name>A0A318JP62_9NEIS</name>
<dbReference type="Proteomes" id="UP000248395">
    <property type="component" value="Unassembled WGS sequence"/>
</dbReference>
<feature type="transmembrane region" description="Helical" evidence="6">
    <location>
        <begin position="43"/>
        <end position="63"/>
    </location>
</feature>
<feature type="transmembrane region" description="Helical" evidence="6">
    <location>
        <begin position="272"/>
        <end position="289"/>
    </location>
</feature>
<keyword evidence="5 6" id="KW-0472">Membrane</keyword>
<evidence type="ECO:0000256" key="4">
    <source>
        <dbReference type="ARBA" id="ARBA00022989"/>
    </source>
</evidence>
<evidence type="ECO:0000256" key="3">
    <source>
        <dbReference type="ARBA" id="ARBA00022692"/>
    </source>
</evidence>
<evidence type="ECO:0000256" key="2">
    <source>
        <dbReference type="ARBA" id="ARBA00022475"/>
    </source>
</evidence>
<feature type="transmembrane region" description="Helical" evidence="6">
    <location>
        <begin position="12"/>
        <end position="37"/>
    </location>
</feature>
<feature type="domain" description="EamA" evidence="7">
    <location>
        <begin position="17"/>
        <end position="146"/>
    </location>
</feature>
<feature type="transmembrane region" description="Helical" evidence="6">
    <location>
        <begin position="247"/>
        <end position="266"/>
    </location>
</feature>
<dbReference type="SUPFAM" id="SSF103481">
    <property type="entry name" value="Multidrug resistance efflux transporter EmrE"/>
    <property type="match status" value="2"/>
</dbReference>
<dbReference type="PANTHER" id="PTHR42920:SF5">
    <property type="entry name" value="EAMA DOMAIN-CONTAINING PROTEIN"/>
    <property type="match status" value="1"/>
</dbReference>
<dbReference type="InterPro" id="IPR000620">
    <property type="entry name" value="EamA_dom"/>
</dbReference>
<evidence type="ECO:0000313" key="8">
    <source>
        <dbReference type="EMBL" id="PXX49974.1"/>
    </source>
</evidence>
<organism evidence="8 9">
    <name type="scientific">Aquitalea magnusonii</name>
    <dbReference type="NCBI Taxonomy" id="332411"/>
    <lineage>
        <taxon>Bacteria</taxon>
        <taxon>Pseudomonadati</taxon>
        <taxon>Pseudomonadota</taxon>
        <taxon>Betaproteobacteria</taxon>
        <taxon>Neisseriales</taxon>
        <taxon>Chromobacteriaceae</taxon>
        <taxon>Aquitalea</taxon>
    </lineage>
</organism>
<accession>A0A318JP62</accession>
<feature type="transmembrane region" description="Helical" evidence="6">
    <location>
        <begin position="217"/>
        <end position="240"/>
    </location>
</feature>
<dbReference type="GO" id="GO:0005886">
    <property type="term" value="C:plasma membrane"/>
    <property type="evidence" value="ECO:0007669"/>
    <property type="project" value="UniProtKB-SubCell"/>
</dbReference>
<dbReference type="InterPro" id="IPR051258">
    <property type="entry name" value="Diverse_Substrate_Transporter"/>
</dbReference>
<reference evidence="8 9" key="1">
    <citation type="submission" date="2018-05" db="EMBL/GenBank/DDBJ databases">
        <title>Genomic Encyclopedia of Type Strains, Phase IV (KMG-IV): sequencing the most valuable type-strain genomes for metagenomic binning, comparative biology and taxonomic classification.</title>
        <authorList>
            <person name="Goeker M."/>
        </authorList>
    </citation>
    <scope>NUCLEOTIDE SEQUENCE [LARGE SCALE GENOMIC DNA]</scope>
    <source>
        <strain evidence="8 9">DSM 25134</strain>
    </source>
</reference>
<dbReference type="AlphaFoldDB" id="A0A318JP62"/>
<proteinExistence type="predicted"/>
<feature type="transmembrane region" description="Helical" evidence="6">
    <location>
        <begin position="155"/>
        <end position="173"/>
    </location>
</feature>
<dbReference type="EMBL" id="QJKC01000003">
    <property type="protein sequence ID" value="PXX49974.1"/>
    <property type="molecule type" value="Genomic_DNA"/>
</dbReference>
<dbReference type="Pfam" id="PF00892">
    <property type="entry name" value="EamA"/>
    <property type="match status" value="2"/>
</dbReference>